<feature type="compositionally biased region" description="Acidic residues" evidence="1">
    <location>
        <begin position="211"/>
        <end position="221"/>
    </location>
</feature>
<dbReference type="Proteomes" id="UP000007799">
    <property type="component" value="Unassembled WGS sequence"/>
</dbReference>
<feature type="compositionally biased region" description="Acidic residues" evidence="1">
    <location>
        <begin position="58"/>
        <end position="80"/>
    </location>
</feature>
<accession>F2U5Y8</accession>
<sequence length="470" mass="50833">MEARTATPTTATATTTPAPTATPQQSTIAMPSSFDKKQSEAKEAEKETKAKQHAVAETVEDDDEDDEDDDDLDDDEEVDEEFRIVSNALTHHGCSMDDLWNIGTDMTFKENDSDDEHTSATSGRRGAPDTKAAGVGSTASRTDATSSGDLSASSAAASSKGKHGAGTSSGKRNASASSSSNEHPAKRGMHTGARASSGSTTNTASSITIDSDSDDSDDEDLTAEERAKMAQLTHAYRQQHNYAAFYARAELEVLKQRQALQQAQEARELQAQDRRLPDTVTITARTRKGTKQKTLGKDDDFAPFFAELRAYLDVGEMQKLVVTYGDEVVHGTDTPTLLQMVPSNLTLEARVVDEELEDDDEGRDCDGTICLDDTADQTSTAAARTKKRRGAVPVRMRAKTKDNKEIECTYYLDKGEALGPIMDAFTSVCESTRAQLRFLFDGDAVADAATPVTLDMELDDENVVDVFFTA</sequence>
<dbReference type="AlphaFoldDB" id="F2U5Y8"/>
<evidence type="ECO:0000313" key="3">
    <source>
        <dbReference type="Proteomes" id="UP000007799"/>
    </source>
</evidence>
<dbReference type="RefSeq" id="XP_004995293.1">
    <property type="nucleotide sequence ID" value="XM_004995236.1"/>
</dbReference>
<keyword evidence="3" id="KW-1185">Reference proteome</keyword>
<proteinExistence type="predicted"/>
<reference evidence="2" key="1">
    <citation type="submission" date="2009-08" db="EMBL/GenBank/DDBJ databases">
        <title>Annotation of Salpingoeca rosetta.</title>
        <authorList>
            <consortium name="The Broad Institute Genome Sequencing Platform"/>
            <person name="Russ C."/>
            <person name="Cuomo C."/>
            <person name="Burger G."/>
            <person name="Gray M.W."/>
            <person name="Holland P.W.H."/>
            <person name="King N."/>
            <person name="Lang F.B.F."/>
            <person name="Roger A.J."/>
            <person name="Ruiz-Trillo I."/>
            <person name="Young S.K."/>
            <person name="Zeng Q."/>
            <person name="Gargeya S."/>
            <person name="Alvarado L."/>
            <person name="Berlin A."/>
            <person name="Chapman S.B."/>
            <person name="Chen Z."/>
            <person name="Freedman E."/>
            <person name="Gellesch M."/>
            <person name="Goldberg J."/>
            <person name="Griggs A."/>
            <person name="Gujja S."/>
            <person name="Heilman E."/>
            <person name="Heiman D."/>
            <person name="Howarth C."/>
            <person name="Mehta T."/>
            <person name="Neiman D."/>
            <person name="Pearson M."/>
            <person name="Roberts A."/>
            <person name="Saif S."/>
            <person name="Shea T."/>
            <person name="Shenoy N."/>
            <person name="Sisk P."/>
            <person name="Stolte C."/>
            <person name="Sykes S."/>
            <person name="White J."/>
            <person name="Yandava C."/>
            <person name="Haas B."/>
            <person name="Nusbaum C."/>
            <person name="Birren B."/>
        </authorList>
    </citation>
    <scope>NUCLEOTIDE SEQUENCE [LARGE SCALE GENOMIC DNA]</scope>
    <source>
        <strain evidence="2">ATCC 50818</strain>
    </source>
</reference>
<protein>
    <recommendedName>
        <fullName evidence="4">Rad60/SUMO-like domain-containing protein</fullName>
    </recommendedName>
</protein>
<dbReference type="EMBL" id="GL832962">
    <property type="protein sequence ID" value="EGD82929.1"/>
    <property type="molecule type" value="Genomic_DNA"/>
</dbReference>
<feature type="compositionally biased region" description="Basic and acidic residues" evidence="1">
    <location>
        <begin position="34"/>
        <end position="50"/>
    </location>
</feature>
<dbReference type="Gene3D" id="3.10.20.90">
    <property type="entry name" value="Phosphatidylinositol 3-kinase Catalytic Subunit, Chain A, domain 1"/>
    <property type="match status" value="1"/>
</dbReference>
<feature type="region of interest" description="Disordered" evidence="1">
    <location>
        <begin position="105"/>
        <end position="221"/>
    </location>
</feature>
<feature type="region of interest" description="Disordered" evidence="1">
    <location>
        <begin position="1"/>
        <end position="81"/>
    </location>
</feature>
<dbReference type="OrthoDB" id="442921at2759"/>
<feature type="compositionally biased region" description="Low complexity" evidence="1">
    <location>
        <begin position="196"/>
        <end position="210"/>
    </location>
</feature>
<feature type="compositionally biased region" description="Low complexity" evidence="1">
    <location>
        <begin position="142"/>
        <end position="181"/>
    </location>
</feature>
<dbReference type="InParanoid" id="F2U5Y8"/>
<gene>
    <name evidence="2" type="ORF">PTSG_03562</name>
</gene>
<dbReference type="GeneID" id="16075874"/>
<evidence type="ECO:0000313" key="2">
    <source>
        <dbReference type="EMBL" id="EGD82929.1"/>
    </source>
</evidence>
<organism evidence="3">
    <name type="scientific">Salpingoeca rosetta (strain ATCC 50818 / BSB-021)</name>
    <dbReference type="NCBI Taxonomy" id="946362"/>
    <lineage>
        <taxon>Eukaryota</taxon>
        <taxon>Choanoflagellata</taxon>
        <taxon>Craspedida</taxon>
        <taxon>Salpingoecidae</taxon>
        <taxon>Salpingoeca</taxon>
    </lineage>
</organism>
<dbReference type="KEGG" id="sre:PTSG_03562"/>
<name>F2U5Y8_SALR5</name>
<evidence type="ECO:0008006" key="4">
    <source>
        <dbReference type="Google" id="ProtNLM"/>
    </source>
</evidence>
<evidence type="ECO:0000256" key="1">
    <source>
        <dbReference type="SAM" id="MobiDB-lite"/>
    </source>
</evidence>
<feature type="compositionally biased region" description="Low complexity" evidence="1">
    <location>
        <begin position="1"/>
        <end position="23"/>
    </location>
</feature>